<dbReference type="InterPro" id="IPR010809">
    <property type="entry name" value="FliD_C"/>
</dbReference>
<dbReference type="GO" id="GO:0009421">
    <property type="term" value="C:bacterial-type flagellum filament cap"/>
    <property type="evidence" value="ECO:0007669"/>
    <property type="project" value="InterPro"/>
</dbReference>
<dbReference type="Pfam" id="PF02465">
    <property type="entry name" value="FliD_N"/>
    <property type="match status" value="1"/>
</dbReference>
<comment type="subcellular location">
    <subcellularLocation>
        <location evidence="5">Secreted</location>
    </subcellularLocation>
    <subcellularLocation>
        <location evidence="5">Bacterial flagellum</location>
    </subcellularLocation>
</comment>
<dbReference type="NCBIfam" id="NF005955">
    <property type="entry name" value="PRK08032.1"/>
    <property type="match status" value="1"/>
</dbReference>
<evidence type="ECO:0000259" key="6">
    <source>
        <dbReference type="Pfam" id="PF02465"/>
    </source>
</evidence>
<dbReference type="InterPro" id="IPR003481">
    <property type="entry name" value="FliD_N"/>
</dbReference>
<dbReference type="GO" id="GO:0071973">
    <property type="term" value="P:bacterial-type flagellum-dependent cell motility"/>
    <property type="evidence" value="ECO:0007669"/>
    <property type="project" value="TreeGrafter"/>
</dbReference>
<evidence type="ECO:0000256" key="2">
    <source>
        <dbReference type="ARBA" id="ARBA00011255"/>
    </source>
</evidence>
<evidence type="ECO:0000256" key="5">
    <source>
        <dbReference type="RuleBase" id="RU362066"/>
    </source>
</evidence>
<organism evidence="8 9">
    <name type="scientific">Larsenimonas rhizosphaerae</name>
    <dbReference type="NCBI Taxonomy" id="2944682"/>
    <lineage>
        <taxon>Bacteria</taxon>
        <taxon>Pseudomonadati</taxon>
        <taxon>Pseudomonadota</taxon>
        <taxon>Gammaproteobacteria</taxon>
        <taxon>Oceanospirillales</taxon>
        <taxon>Halomonadaceae</taxon>
        <taxon>Larsenimonas</taxon>
    </lineage>
</organism>
<evidence type="ECO:0000256" key="4">
    <source>
        <dbReference type="ARBA" id="ARBA00023143"/>
    </source>
</evidence>
<comment type="similarity">
    <text evidence="1 5">Belongs to the FliD family.</text>
</comment>
<proteinExistence type="inferred from homology"/>
<evidence type="ECO:0000313" key="8">
    <source>
        <dbReference type="EMBL" id="MCX2523178.1"/>
    </source>
</evidence>
<keyword evidence="8" id="KW-0282">Flagellum</keyword>
<evidence type="ECO:0000313" key="9">
    <source>
        <dbReference type="Proteomes" id="UP001165678"/>
    </source>
</evidence>
<dbReference type="Proteomes" id="UP001165678">
    <property type="component" value="Unassembled WGS sequence"/>
</dbReference>
<accession>A0AA42CWX4</accession>
<dbReference type="PANTHER" id="PTHR30288">
    <property type="entry name" value="FLAGELLAR CAP/ASSEMBLY PROTEIN FLID"/>
    <property type="match status" value="1"/>
</dbReference>
<keyword evidence="9" id="KW-1185">Reference proteome</keyword>
<keyword evidence="5" id="KW-0964">Secreted</keyword>
<dbReference type="GO" id="GO:0009424">
    <property type="term" value="C:bacterial-type flagellum hook"/>
    <property type="evidence" value="ECO:0007669"/>
    <property type="project" value="UniProtKB-UniRule"/>
</dbReference>
<reference evidence="8" key="1">
    <citation type="submission" date="2022-11" db="EMBL/GenBank/DDBJ databases">
        <title>Larsenimonas rhizosphaerae sp. nov., isolated from a tidal mudflat.</title>
        <authorList>
            <person name="Lee S.D."/>
            <person name="Kim I.S."/>
        </authorList>
    </citation>
    <scope>NUCLEOTIDE SEQUENCE</scope>
    <source>
        <strain evidence="8">GH2-1</strain>
    </source>
</reference>
<dbReference type="InterPro" id="IPR040026">
    <property type="entry name" value="FliD"/>
</dbReference>
<dbReference type="PANTHER" id="PTHR30288:SF0">
    <property type="entry name" value="FLAGELLAR HOOK-ASSOCIATED PROTEIN 2"/>
    <property type="match status" value="1"/>
</dbReference>
<dbReference type="EMBL" id="JAPIVE010000001">
    <property type="protein sequence ID" value="MCX2523178.1"/>
    <property type="molecule type" value="Genomic_DNA"/>
</dbReference>
<dbReference type="RefSeq" id="WP_265895521.1">
    <property type="nucleotide sequence ID" value="NZ_JAPIVE010000001.1"/>
</dbReference>
<keyword evidence="8" id="KW-0969">Cilium</keyword>
<keyword evidence="3" id="KW-0175">Coiled coil</keyword>
<keyword evidence="4 5" id="KW-0975">Bacterial flagellum</keyword>
<keyword evidence="8" id="KW-0966">Cell projection</keyword>
<dbReference type="Pfam" id="PF07195">
    <property type="entry name" value="FliD_C"/>
    <property type="match status" value="1"/>
</dbReference>
<comment type="function">
    <text evidence="5">Required for morphogenesis and for the elongation of the flagellar filament by facilitating polymerization of the flagellin monomers at the tip of growing filament. Forms a capping structure, which prevents flagellin subunits (transported through the central channel of the flagellum) from leaking out without polymerization at the distal end.</text>
</comment>
<dbReference type="AlphaFoldDB" id="A0AA42CWX4"/>
<evidence type="ECO:0000256" key="1">
    <source>
        <dbReference type="ARBA" id="ARBA00009764"/>
    </source>
</evidence>
<comment type="caution">
    <text evidence="8">The sequence shown here is derived from an EMBL/GenBank/DDBJ whole genome shotgun (WGS) entry which is preliminary data.</text>
</comment>
<dbReference type="GO" id="GO:0005576">
    <property type="term" value="C:extracellular region"/>
    <property type="evidence" value="ECO:0007669"/>
    <property type="project" value="UniProtKB-SubCell"/>
</dbReference>
<gene>
    <name evidence="8" type="primary">fliD</name>
    <name evidence="8" type="ORF">OQ287_02900</name>
</gene>
<evidence type="ECO:0000256" key="3">
    <source>
        <dbReference type="ARBA" id="ARBA00023054"/>
    </source>
</evidence>
<sequence length="472" mass="49684">MPSITSLGVGSGLDLTTLLKGLERSESSRLEPIKIQEKSYTNKLDGYNRLSSALEGFQGAVDALADPALYESKSITTTSTAFSATSGTDAQEGNYSIKVLNLASAQSLATTGQASRTDTIGTGGNSTLTLSITDGAGNVSSTTDIALDSTNSSLEGIRDAINTADAGVTASIINDGSGTPYRLVMTSDKTGESSQINMSVTNDDILNTDTSLQDLLNYNSADNSGNLTETSEAKNANLEINGLAITSDTNTVEEAIQGVTLTLNSVNDTAENMVVAQDDGTIREAFETLVSSYNSMQDLIDIQTTYDAESKSSNGSLLGESTVRSIQNQIRGAFNTSVSGDSLNYLTQAGISLNKDGKLEIDNTRFDKAMADVSSLSTLMIGADGESGVTSVLSTTLGSMLDDGGVLDTVTGSIDSRLESLKDRKETIQRSIDSTVDRYRKQFNDLDLLLSNINSTSSYLSQQLSALNTPQN</sequence>
<comment type="subunit">
    <text evidence="2 5">Homopentamer.</text>
</comment>
<protein>
    <recommendedName>
        <fullName evidence="5">Flagellar hook-associated protein 2</fullName>
        <shortName evidence="5">HAP2</shortName>
    </recommendedName>
    <alternativeName>
        <fullName evidence="5">Flagellar cap protein</fullName>
    </alternativeName>
</protein>
<name>A0AA42CWX4_9GAMM</name>
<feature type="domain" description="Flagellar hook-associated protein 2 C-terminal" evidence="7">
    <location>
        <begin position="233"/>
        <end position="455"/>
    </location>
</feature>
<feature type="domain" description="Flagellar hook-associated protein 2 N-terminal" evidence="6">
    <location>
        <begin position="11"/>
        <end position="106"/>
    </location>
</feature>
<evidence type="ECO:0000259" key="7">
    <source>
        <dbReference type="Pfam" id="PF07195"/>
    </source>
</evidence>
<dbReference type="GO" id="GO:0007155">
    <property type="term" value="P:cell adhesion"/>
    <property type="evidence" value="ECO:0007669"/>
    <property type="project" value="InterPro"/>
</dbReference>